<dbReference type="OrthoDB" id="9778687at2"/>
<reference evidence="12" key="1">
    <citation type="submission" date="2015-07" db="EMBL/GenBank/DDBJ databases">
        <title>Draft Genome Sequences of Anaerolinea thermolimosa IMO-1, Bellilinea caldifistulae GOMI-1, Leptolinea tardivitalis YMTK-2, Levilinea saccharolytica KIBI-1,Longilinea arvoryzae KOME-1, Previously Described as Members of the Anaerolineaceae (Chloroflexi).</title>
        <authorList>
            <person name="Sekiguchi Y."/>
            <person name="Ohashi A."/>
            <person name="Matsuura N."/>
            <person name="Tourlousse M.D."/>
        </authorList>
    </citation>
    <scope>NUCLEOTIDE SEQUENCE [LARGE SCALE GENOMIC DNA]</scope>
    <source>
        <strain evidence="12">KOME-1</strain>
    </source>
</reference>
<evidence type="ECO:0000259" key="11">
    <source>
        <dbReference type="PROSITE" id="PS50928"/>
    </source>
</evidence>
<feature type="transmembrane region" description="Helical" evidence="9">
    <location>
        <begin position="221"/>
        <end position="243"/>
    </location>
</feature>
<dbReference type="STRING" id="360412.LARV_01385"/>
<feature type="transmembrane region" description="Helical" evidence="9">
    <location>
        <begin position="278"/>
        <end position="298"/>
    </location>
</feature>
<dbReference type="PROSITE" id="PS50928">
    <property type="entry name" value="ABC_TM1"/>
    <property type="match status" value="1"/>
</dbReference>
<dbReference type="InterPro" id="IPR035277">
    <property type="entry name" value="MalF_N"/>
</dbReference>
<evidence type="ECO:0000256" key="9">
    <source>
        <dbReference type="RuleBase" id="RU363032"/>
    </source>
</evidence>
<feature type="transmembrane region" description="Helical" evidence="9">
    <location>
        <begin position="16"/>
        <end position="42"/>
    </location>
</feature>
<evidence type="ECO:0000256" key="10">
    <source>
        <dbReference type="RuleBase" id="RU367050"/>
    </source>
</evidence>
<dbReference type="PANTHER" id="PTHR47314:SF1">
    <property type="entry name" value="MALTOSE_MALTODEXTRIN TRANSPORT SYSTEM PERMEASE PROTEIN MALF"/>
    <property type="match status" value="1"/>
</dbReference>
<dbReference type="AlphaFoldDB" id="A0A0S7B8Q8"/>
<proteinExistence type="inferred from homology"/>
<keyword evidence="3 9" id="KW-0813">Transport</keyword>
<feature type="transmembrane region" description="Helical" evidence="9">
    <location>
        <begin position="81"/>
        <end position="103"/>
    </location>
</feature>
<evidence type="ECO:0000256" key="1">
    <source>
        <dbReference type="ARBA" id="ARBA00004651"/>
    </source>
</evidence>
<evidence type="ECO:0000256" key="5">
    <source>
        <dbReference type="ARBA" id="ARBA00022597"/>
    </source>
</evidence>
<feature type="transmembrane region" description="Helical" evidence="9">
    <location>
        <begin position="115"/>
        <end position="136"/>
    </location>
</feature>
<dbReference type="Gene3D" id="1.20.58.370">
    <property type="entry name" value="MalF N-terminal region-like"/>
    <property type="match status" value="1"/>
</dbReference>
<dbReference type="EMBL" id="DF967972">
    <property type="protein sequence ID" value="GAP13630.1"/>
    <property type="molecule type" value="Genomic_DNA"/>
</dbReference>
<feature type="transmembrane region" description="Helical" evidence="9">
    <location>
        <begin position="163"/>
        <end position="188"/>
    </location>
</feature>
<keyword evidence="13" id="KW-1185">Reference proteome</keyword>
<dbReference type="GO" id="GO:0015423">
    <property type="term" value="F:ABC-type maltose transporter activity"/>
    <property type="evidence" value="ECO:0007669"/>
    <property type="project" value="TreeGrafter"/>
</dbReference>
<dbReference type="RefSeq" id="WP_075072956.1">
    <property type="nucleotide sequence ID" value="NZ_DF967972.1"/>
</dbReference>
<dbReference type="Pfam" id="PF00528">
    <property type="entry name" value="BPD_transp_1"/>
    <property type="match status" value="1"/>
</dbReference>
<protein>
    <recommendedName>
        <fullName evidence="10">Maltose/maltodextrin transport system permease protein</fullName>
    </recommendedName>
</protein>
<dbReference type="GO" id="GO:0042956">
    <property type="term" value="P:maltodextrin transmembrane transport"/>
    <property type="evidence" value="ECO:0007669"/>
    <property type="project" value="TreeGrafter"/>
</dbReference>
<evidence type="ECO:0000256" key="7">
    <source>
        <dbReference type="ARBA" id="ARBA00022989"/>
    </source>
</evidence>
<comment type="subcellular location">
    <subcellularLocation>
        <location evidence="1 9">Cell membrane</location>
        <topology evidence="1 9">Multi-pass membrane protein</topology>
    </subcellularLocation>
</comment>
<dbReference type="CDD" id="cd06261">
    <property type="entry name" value="TM_PBP2"/>
    <property type="match status" value="1"/>
</dbReference>
<keyword evidence="5 10" id="KW-0762">Sugar transport</keyword>
<comment type="function">
    <text evidence="10">Part of the ABC transporter complex MalEFGK involved in maltose/maltodextrin import. Probably responsible for the translocation of the substrate across the membrane.</text>
</comment>
<keyword evidence="7 9" id="KW-1133">Transmembrane helix</keyword>
<evidence type="ECO:0000256" key="4">
    <source>
        <dbReference type="ARBA" id="ARBA00022475"/>
    </source>
</evidence>
<dbReference type="SUPFAM" id="SSF160964">
    <property type="entry name" value="MalF N-terminal region-like"/>
    <property type="match status" value="1"/>
</dbReference>
<dbReference type="SUPFAM" id="SSF161098">
    <property type="entry name" value="MetI-like"/>
    <property type="match status" value="1"/>
</dbReference>
<dbReference type="GO" id="GO:1990060">
    <property type="term" value="C:maltose transport complex"/>
    <property type="evidence" value="ECO:0007669"/>
    <property type="project" value="TreeGrafter"/>
</dbReference>
<evidence type="ECO:0000313" key="13">
    <source>
        <dbReference type="Proteomes" id="UP000055060"/>
    </source>
</evidence>
<accession>A0A0S7B8Q8</accession>
<organism evidence="12">
    <name type="scientific">Longilinea arvoryzae</name>
    <dbReference type="NCBI Taxonomy" id="360412"/>
    <lineage>
        <taxon>Bacteria</taxon>
        <taxon>Bacillati</taxon>
        <taxon>Chloroflexota</taxon>
        <taxon>Anaerolineae</taxon>
        <taxon>Anaerolineales</taxon>
        <taxon>Anaerolineaceae</taxon>
        <taxon>Longilinea</taxon>
    </lineage>
</organism>
<keyword evidence="8 9" id="KW-0472">Membrane</keyword>
<gene>
    <name evidence="12" type="ORF">LARV_01385</name>
</gene>
<dbReference type="PANTHER" id="PTHR47314">
    <property type="entry name" value="MALTOSE/MALTODEXTRIN TRANSPORT SYSTEM PERMEASE PROTEIN MALF"/>
    <property type="match status" value="1"/>
</dbReference>
<evidence type="ECO:0000256" key="8">
    <source>
        <dbReference type="ARBA" id="ARBA00023136"/>
    </source>
</evidence>
<evidence type="ECO:0000256" key="6">
    <source>
        <dbReference type="ARBA" id="ARBA00022692"/>
    </source>
</evidence>
<evidence type="ECO:0000256" key="2">
    <source>
        <dbReference type="ARBA" id="ARBA00009047"/>
    </source>
</evidence>
<feature type="domain" description="ABC transmembrane type-1" evidence="11">
    <location>
        <begin position="77"/>
        <end position="299"/>
    </location>
</feature>
<sequence length="311" mass="34605">MAFFKTQIRKSRLTPYLYILPGMLAMFMAVILPGLFTIYYSFTNYSLTHLSNWRFIGLGNFARILVGSAKGEFLGVFTWTFLWSVLSILLSFAIGLFLAMLLNNRNIRERNVYRMLLILPWALPSTITILTWRGLFNSSFGPINRMIGSFGLNPVPWLIDPNWARATCLLVNIWLAFPFMMIACLGALQGIPEELYDAGKVDGASSWQAFRHITFPLLRSATLPLLISGFAMQFGNFGTIFLLTEGGPFIKTSTLAGSTDLLATYMYKMAFGSASFDYGMAAANGLLLFFIVGGLTLLNSKLTGAFKEVDA</sequence>
<name>A0A0S7B8Q8_9CHLR</name>
<keyword evidence="6 9" id="KW-0812">Transmembrane</keyword>
<keyword evidence="4 10" id="KW-1003">Cell membrane</keyword>
<evidence type="ECO:0000256" key="3">
    <source>
        <dbReference type="ARBA" id="ARBA00022448"/>
    </source>
</evidence>
<dbReference type="InterPro" id="IPR035906">
    <property type="entry name" value="MetI-like_sf"/>
</dbReference>
<dbReference type="InterPro" id="IPR000515">
    <property type="entry name" value="MetI-like"/>
</dbReference>
<comment type="similarity">
    <text evidence="2 10">Belongs to the binding-protein-dependent transport system permease family. MalFG subfamily.</text>
</comment>
<comment type="caution">
    <text evidence="10">Lacks conserved residue(s) required for the propagation of feature annotation.</text>
</comment>
<dbReference type="Proteomes" id="UP000055060">
    <property type="component" value="Unassembled WGS sequence"/>
</dbReference>
<dbReference type="Gene3D" id="1.10.3720.10">
    <property type="entry name" value="MetI-like"/>
    <property type="match status" value="1"/>
</dbReference>
<evidence type="ECO:0000313" key="12">
    <source>
        <dbReference type="EMBL" id="GAP13630.1"/>
    </source>
</evidence>